<dbReference type="Proteomes" id="UP000198356">
    <property type="component" value="Unassembled WGS sequence"/>
</dbReference>
<proteinExistence type="predicted"/>
<dbReference type="PANTHER" id="PTHR43784:SF2">
    <property type="entry name" value="GDSL-LIKE LIPASE_ACYLHYDROLASE, PUTATIVE (AFU_ORTHOLOGUE AFUA_2G00820)-RELATED"/>
    <property type="match status" value="1"/>
</dbReference>
<dbReference type="CDD" id="cd01830">
    <property type="entry name" value="XynE_like"/>
    <property type="match status" value="1"/>
</dbReference>
<feature type="chain" id="PRO_5012489507" evidence="1">
    <location>
        <begin position="33"/>
        <end position="419"/>
    </location>
</feature>
<name>A0A239EHV5_9BACT</name>
<dbReference type="SUPFAM" id="SSF52266">
    <property type="entry name" value="SGNH hydrolase"/>
    <property type="match status" value="1"/>
</dbReference>
<gene>
    <name evidence="3" type="ORF">SAMN05421770_101955</name>
</gene>
<accession>A0A239EHV5</accession>
<dbReference type="InterPro" id="IPR036514">
    <property type="entry name" value="SGNH_hydro_sf"/>
</dbReference>
<dbReference type="AlphaFoldDB" id="A0A239EHV5"/>
<dbReference type="Pfam" id="PF13472">
    <property type="entry name" value="Lipase_GDSL_2"/>
    <property type="match status" value="1"/>
</dbReference>
<dbReference type="InterPro" id="IPR053140">
    <property type="entry name" value="GDSL_Rv0518-like"/>
</dbReference>
<evidence type="ECO:0000313" key="4">
    <source>
        <dbReference type="Proteomes" id="UP000198356"/>
    </source>
</evidence>
<dbReference type="InterPro" id="IPR013830">
    <property type="entry name" value="SGNH_hydro"/>
</dbReference>
<sequence length="419" mass="44334">MAATAFSKRGFLARITHLAACFALFAASSALAQTPHWVGSWMASPCAPADAEPRRDQLSLNGDTVRQIVHLSIGGVAVRLHFSNTFGTAPLLIRSVRVAAAGKGSEIAGDGDKAATFSGKPEVSIAPGESVVSDAVNLPANADGNLAVSFFVPEKVTAPAVHYTALQTSWVAPGEQTSAAELKGAHKITVDLILTAVDVASRTSPGAIVALGSSTTDGAHSTPNANHRWTDFLAERLRTTDAANAPAVLNAGISGNRVLNDGRGAWGPIFGESALKRFHRDVLAQSGLKWIFVFEGGNDIRQAAGNPEVIQPQQLIKAFQLMAREAHARKLKLIVATITPSQGTNPKDETPAWEATRLEVNKWILTTKDIDGAVDFDKAAADPQRPARLLPAYDSGDHLHPNDAGYKAMGESIDLHLFQ</sequence>
<dbReference type="EMBL" id="FZOU01000001">
    <property type="protein sequence ID" value="SNS43474.1"/>
    <property type="molecule type" value="Genomic_DNA"/>
</dbReference>
<feature type="domain" description="SGNH hydrolase-type esterase" evidence="2">
    <location>
        <begin position="210"/>
        <end position="408"/>
    </location>
</feature>
<evidence type="ECO:0000313" key="3">
    <source>
        <dbReference type="EMBL" id="SNS43474.1"/>
    </source>
</evidence>
<reference evidence="3 4" key="1">
    <citation type="submission" date="2017-06" db="EMBL/GenBank/DDBJ databases">
        <authorList>
            <person name="Kim H.J."/>
            <person name="Triplett B.A."/>
        </authorList>
    </citation>
    <scope>NUCLEOTIDE SEQUENCE [LARGE SCALE GENOMIC DNA]</scope>
    <source>
        <strain evidence="3 4">DSM 18704</strain>
    </source>
</reference>
<keyword evidence="1" id="KW-0732">Signal</keyword>
<dbReference type="Gene3D" id="3.40.50.1110">
    <property type="entry name" value="SGNH hydrolase"/>
    <property type="match status" value="1"/>
</dbReference>
<organism evidence="3 4">
    <name type="scientific">Granulicella rosea</name>
    <dbReference type="NCBI Taxonomy" id="474952"/>
    <lineage>
        <taxon>Bacteria</taxon>
        <taxon>Pseudomonadati</taxon>
        <taxon>Acidobacteriota</taxon>
        <taxon>Terriglobia</taxon>
        <taxon>Terriglobales</taxon>
        <taxon>Acidobacteriaceae</taxon>
        <taxon>Granulicella</taxon>
    </lineage>
</organism>
<keyword evidence="4" id="KW-1185">Reference proteome</keyword>
<dbReference type="PANTHER" id="PTHR43784">
    <property type="entry name" value="GDSL-LIKE LIPASE/ACYLHYDROLASE, PUTATIVE (AFU_ORTHOLOGUE AFUA_2G00820)-RELATED"/>
    <property type="match status" value="1"/>
</dbReference>
<evidence type="ECO:0000259" key="2">
    <source>
        <dbReference type="Pfam" id="PF13472"/>
    </source>
</evidence>
<evidence type="ECO:0000256" key="1">
    <source>
        <dbReference type="SAM" id="SignalP"/>
    </source>
</evidence>
<protein>
    <submittedName>
        <fullName evidence="3">Lysophospholipase L1</fullName>
    </submittedName>
</protein>
<dbReference type="GO" id="GO:0016788">
    <property type="term" value="F:hydrolase activity, acting on ester bonds"/>
    <property type="evidence" value="ECO:0007669"/>
    <property type="project" value="UniProtKB-ARBA"/>
</dbReference>
<feature type="signal peptide" evidence="1">
    <location>
        <begin position="1"/>
        <end position="32"/>
    </location>
</feature>